<dbReference type="AlphaFoldDB" id="A0A9W7FV85"/>
<evidence type="ECO:0000313" key="2">
    <source>
        <dbReference type="Proteomes" id="UP001165065"/>
    </source>
</evidence>
<comment type="caution">
    <text evidence="1">The sequence shown here is derived from an EMBL/GenBank/DDBJ whole genome shotgun (WGS) entry which is preliminary data.</text>
</comment>
<proteinExistence type="predicted"/>
<name>A0A9W7FV85_9STRA</name>
<protein>
    <submittedName>
        <fullName evidence="1">Uncharacterized protein</fullName>
    </submittedName>
</protein>
<organism evidence="1 2">
    <name type="scientific">Triparma columacea</name>
    <dbReference type="NCBI Taxonomy" id="722753"/>
    <lineage>
        <taxon>Eukaryota</taxon>
        <taxon>Sar</taxon>
        <taxon>Stramenopiles</taxon>
        <taxon>Ochrophyta</taxon>
        <taxon>Bolidophyceae</taxon>
        <taxon>Parmales</taxon>
        <taxon>Triparmaceae</taxon>
        <taxon>Triparma</taxon>
    </lineage>
</organism>
<evidence type="ECO:0000313" key="1">
    <source>
        <dbReference type="EMBL" id="GMI19450.1"/>
    </source>
</evidence>
<reference evidence="2" key="1">
    <citation type="journal article" date="2023" name="Commun. Biol.">
        <title>Genome analysis of Parmales, the sister group of diatoms, reveals the evolutionary specialization of diatoms from phago-mixotrophs to photoautotrophs.</title>
        <authorList>
            <person name="Ban H."/>
            <person name="Sato S."/>
            <person name="Yoshikawa S."/>
            <person name="Yamada K."/>
            <person name="Nakamura Y."/>
            <person name="Ichinomiya M."/>
            <person name="Sato N."/>
            <person name="Blanc-Mathieu R."/>
            <person name="Endo H."/>
            <person name="Kuwata A."/>
            <person name="Ogata H."/>
        </authorList>
    </citation>
    <scope>NUCLEOTIDE SEQUENCE [LARGE SCALE GENOMIC DNA]</scope>
</reference>
<accession>A0A9W7FV85</accession>
<keyword evidence="2" id="KW-1185">Reference proteome</keyword>
<dbReference type="Proteomes" id="UP001165065">
    <property type="component" value="Unassembled WGS sequence"/>
</dbReference>
<dbReference type="EMBL" id="BRYA01001777">
    <property type="protein sequence ID" value="GMI19450.1"/>
    <property type="molecule type" value="Genomic_DNA"/>
</dbReference>
<gene>
    <name evidence="1" type="ORF">TrCOL_g855</name>
</gene>
<sequence length="215" mass="24204">MVLLTPIFDSMEGRENQLRVIIEQPRSSSMFQEKEMEEFEKRLNGRRVVVSQCPYVNRKYAKMTTLLTNATEEETCHLKPTCQCLWHRVKLTSTTAKEAQHYSPLFANALMRISMRRDESRGGEIMMTTADRGDFAILDSGATCISLNPNFAFVEKKYPEKTSIQPYSQNGEATTITGLETGTAMIKINTERGPIIARVYGAILCRGPAVIDPLA</sequence>
<feature type="non-terminal residue" evidence="1">
    <location>
        <position position="215"/>
    </location>
</feature>